<proteinExistence type="predicted"/>
<feature type="region of interest" description="Disordered" evidence="1">
    <location>
        <begin position="1"/>
        <end position="81"/>
    </location>
</feature>
<dbReference type="KEGG" id="cva:CVAR_2316"/>
<protein>
    <submittedName>
        <fullName evidence="2">Uncharacterized protein</fullName>
    </submittedName>
</protein>
<name>G0HGQ4_CORVD</name>
<reference evidence="2 3" key="1">
    <citation type="journal article" date="2011" name="BMC Genomics">
        <title>Complete genome sequence of Corynebacterium variabile DSM 44702 isolated from the surface of smear-ripened cheeses and insights into cheese ripening and flavor generation.</title>
        <authorList>
            <person name="Schroeder J."/>
            <person name="Maus I."/>
            <person name="Trost E."/>
            <person name="Tauch A."/>
        </authorList>
    </citation>
    <scope>NUCLEOTIDE SEQUENCE [LARGE SCALE GENOMIC DNA]</scope>
    <source>
        <strain evidence="3">DSM 44702 / JCM 12073 / NCIMB 30131</strain>
    </source>
</reference>
<organism evidence="2 3">
    <name type="scientific">Corynebacterium variabile (strain DSM 44702 / CIP 107183 / JCM 12073 / NCIMB 30131)</name>
    <name type="common">Corynebacterium mooreparkense</name>
    <dbReference type="NCBI Taxonomy" id="858619"/>
    <lineage>
        <taxon>Bacteria</taxon>
        <taxon>Bacillati</taxon>
        <taxon>Actinomycetota</taxon>
        <taxon>Actinomycetes</taxon>
        <taxon>Mycobacteriales</taxon>
        <taxon>Corynebacteriaceae</taxon>
        <taxon>Corynebacterium</taxon>
    </lineage>
</organism>
<feature type="compositionally biased region" description="Polar residues" evidence="1">
    <location>
        <begin position="68"/>
        <end position="81"/>
    </location>
</feature>
<dbReference type="AlphaFoldDB" id="G0HGQ4"/>
<accession>G0HGQ4</accession>
<sequence length="124" mass="13911">MVTRSERRVHTVGRTPRRSAPTRRDRTPADRRRRRPGRDDPDRRRWSTVTTAQRDAPAGRSAEASGEATMNSTSGSESTSMDTLYNLDDLLAGIRALSREVAVVVDRLDRIENKIDHLKGVTGQ</sequence>
<evidence type="ECO:0000313" key="2">
    <source>
        <dbReference type="EMBL" id="AEK37661.1"/>
    </source>
</evidence>
<gene>
    <name evidence="2" type="ordered locus">CVAR_2316</name>
</gene>
<dbReference type="EMBL" id="CP002917">
    <property type="protein sequence ID" value="AEK37661.1"/>
    <property type="molecule type" value="Genomic_DNA"/>
</dbReference>
<dbReference type="Proteomes" id="UP000006659">
    <property type="component" value="Chromosome"/>
</dbReference>
<evidence type="ECO:0000256" key="1">
    <source>
        <dbReference type="SAM" id="MobiDB-lite"/>
    </source>
</evidence>
<dbReference type="HOGENOM" id="CLU_2000087_0_0_11"/>
<evidence type="ECO:0000313" key="3">
    <source>
        <dbReference type="Proteomes" id="UP000006659"/>
    </source>
</evidence>